<gene>
    <name evidence="8" type="ORF">CLO192961_LOCUS192638</name>
</gene>
<dbReference type="CDD" id="cd07938">
    <property type="entry name" value="DRE_TIM_HMGL"/>
    <property type="match status" value="1"/>
</dbReference>
<comment type="caution">
    <text evidence="8">The sequence shown here is derived from an EMBL/GenBank/DDBJ whole genome shotgun (WGS) entry which is preliminary data.</text>
</comment>
<evidence type="ECO:0000256" key="6">
    <source>
        <dbReference type="ARBA" id="ARBA00049877"/>
    </source>
</evidence>
<evidence type="ECO:0000256" key="3">
    <source>
        <dbReference type="ARBA" id="ARBA00012910"/>
    </source>
</evidence>
<keyword evidence="9" id="KW-1185">Reference proteome</keyword>
<evidence type="ECO:0000259" key="7">
    <source>
        <dbReference type="PROSITE" id="PS50991"/>
    </source>
</evidence>
<feature type="domain" description="Pyruvate carboxyltransferase" evidence="7">
    <location>
        <begin position="16"/>
        <end position="290"/>
    </location>
</feature>
<comment type="pathway">
    <text evidence="1">Metabolic intermediate metabolism; (S)-3-hydroxy-3-methylglutaryl-CoA degradation; acetoacetate from (S)-3-hydroxy-3-methylglutaryl-CoA: step 1/1.</text>
</comment>
<evidence type="ECO:0000313" key="8">
    <source>
        <dbReference type="EMBL" id="VUC26581.1"/>
    </source>
</evidence>
<dbReference type="SUPFAM" id="SSF52096">
    <property type="entry name" value="ClpP/crotonase"/>
    <property type="match status" value="1"/>
</dbReference>
<accession>A0ABY6U918</accession>
<dbReference type="Pfam" id="PF00682">
    <property type="entry name" value="HMGL-like"/>
    <property type="match status" value="1"/>
</dbReference>
<dbReference type="Pfam" id="PF00378">
    <property type="entry name" value="ECH_1"/>
    <property type="match status" value="1"/>
</dbReference>
<organism evidence="8 9">
    <name type="scientific">Bionectria ochroleuca</name>
    <name type="common">Gliocladium roseum</name>
    <dbReference type="NCBI Taxonomy" id="29856"/>
    <lineage>
        <taxon>Eukaryota</taxon>
        <taxon>Fungi</taxon>
        <taxon>Dikarya</taxon>
        <taxon>Ascomycota</taxon>
        <taxon>Pezizomycotina</taxon>
        <taxon>Sordariomycetes</taxon>
        <taxon>Hypocreomycetidae</taxon>
        <taxon>Hypocreales</taxon>
        <taxon>Bionectriaceae</taxon>
        <taxon>Clonostachys</taxon>
    </lineage>
</organism>
<dbReference type="InterPro" id="IPR013785">
    <property type="entry name" value="Aldolase_TIM"/>
</dbReference>
<evidence type="ECO:0000256" key="1">
    <source>
        <dbReference type="ARBA" id="ARBA00005143"/>
    </source>
</evidence>
<dbReference type="EMBL" id="CABFNS010000753">
    <property type="protein sequence ID" value="VUC26581.1"/>
    <property type="molecule type" value="Genomic_DNA"/>
</dbReference>
<dbReference type="InterPro" id="IPR043594">
    <property type="entry name" value="HMGL"/>
</dbReference>
<dbReference type="CDD" id="cd06558">
    <property type="entry name" value="crotonase-like"/>
    <property type="match status" value="1"/>
</dbReference>
<dbReference type="PANTHER" id="PTHR42738">
    <property type="entry name" value="HYDROXYMETHYLGLUTARYL-COA LYASE"/>
    <property type="match status" value="1"/>
</dbReference>
<dbReference type="Gene3D" id="3.90.226.10">
    <property type="entry name" value="2-enoyl-CoA Hydratase, Chain A, domain 1"/>
    <property type="match status" value="1"/>
</dbReference>
<dbReference type="PROSITE" id="PS50991">
    <property type="entry name" value="PYR_CT"/>
    <property type="match status" value="1"/>
</dbReference>
<dbReference type="Gene3D" id="3.20.20.70">
    <property type="entry name" value="Aldolase class I"/>
    <property type="match status" value="1"/>
</dbReference>
<reference evidence="8 9" key="1">
    <citation type="submission" date="2019-06" db="EMBL/GenBank/DDBJ databases">
        <authorList>
            <person name="Broberg M."/>
        </authorList>
    </citation>
    <scope>NUCLEOTIDE SEQUENCE [LARGE SCALE GENOMIC DNA]</scope>
</reference>
<name>A0ABY6U918_BIOOC</name>
<dbReference type="EC" id="4.1.3.4" evidence="3"/>
<dbReference type="InterPro" id="IPR029045">
    <property type="entry name" value="ClpP/crotonase-like_dom_sf"/>
</dbReference>
<evidence type="ECO:0000256" key="4">
    <source>
        <dbReference type="ARBA" id="ARBA00022723"/>
    </source>
</evidence>
<comment type="similarity">
    <text evidence="2">Belongs to the HMG-CoA lyase family.</text>
</comment>
<proteinExistence type="inferred from homology"/>
<protein>
    <recommendedName>
        <fullName evidence="3">hydroxymethylglutaryl-CoA lyase</fullName>
        <ecNumber evidence="3">4.1.3.4</ecNumber>
    </recommendedName>
</protein>
<keyword evidence="5" id="KW-0456">Lyase</keyword>
<sequence>MTQQINCERDFMMAAVHIVEVGPRDGLQNIRTSIPTPVKLGLIAKLRDAGLKSIELTSVVSPKAIPQLQDCQQIMSSPMVQEWLQKESQLRLPVLVPNTRGLQVALDHGVREVAVFVSATESFSKANINCSVDEGLRRASAIASAAKSQGLAVRGYVSCIFADPYSGATPPEVVYNVVSRLIEMGCYQISLGDTLGVGAPAQVTKLLDYLFSRGVEPSILAGHFHDTYGQALANIWEAYRRGIRTFDSSVGGLGGCPFAPGAKGNVATEDVVYLFQQAGIETGVDLKRLAEVGSWISHHLNQANGSRAGSALIAKAARSEKQTMPQQRMNWSEIFTSVHILVHKSGANGKITLNQPAKGNVLSLALISDFKQAFRKLEADATINRIIITANGKYFCTGMNLGQSFGKAAKENFDALLELFEMIDTSGKVTIACINGPAFGGGIGLAFACDIRISLRSVTFTLSEVKLGLCPAIISKYVLREFGVPRTREAMLSARAVSASELHSYGIIRTVAETSADLDLCLDNLLKELRHSSPGGSKMSKELVRIGWSDPNTTMQQQEIARLFREMTQPDSESAIGIAEFQKKRAVDWDLNASIAKSKL</sequence>
<evidence type="ECO:0000256" key="5">
    <source>
        <dbReference type="ARBA" id="ARBA00023239"/>
    </source>
</evidence>
<keyword evidence="4" id="KW-0479">Metal-binding</keyword>
<dbReference type="InterPro" id="IPR000891">
    <property type="entry name" value="PYR_CT"/>
</dbReference>
<evidence type="ECO:0000313" key="9">
    <source>
        <dbReference type="Proteomes" id="UP000766486"/>
    </source>
</evidence>
<dbReference type="Proteomes" id="UP000766486">
    <property type="component" value="Unassembled WGS sequence"/>
</dbReference>
<evidence type="ECO:0000256" key="2">
    <source>
        <dbReference type="ARBA" id="ARBA00009405"/>
    </source>
</evidence>
<dbReference type="PANTHER" id="PTHR42738:SF17">
    <property type="entry name" value="HYDROXYMETHYLGLUTARYL-COA LYASE"/>
    <property type="match status" value="1"/>
</dbReference>
<dbReference type="SUPFAM" id="SSF51569">
    <property type="entry name" value="Aldolase"/>
    <property type="match status" value="1"/>
</dbReference>
<dbReference type="NCBIfam" id="NF004283">
    <property type="entry name" value="PRK05692.1"/>
    <property type="match status" value="1"/>
</dbReference>
<dbReference type="InterPro" id="IPR001753">
    <property type="entry name" value="Enoyl-CoA_hydra/iso"/>
</dbReference>
<comment type="catalytic activity">
    <reaction evidence="6">
        <text>(3S)-3-hydroxy-3-methylglutaryl-CoA = acetoacetate + acetyl-CoA</text>
        <dbReference type="Rhea" id="RHEA:24404"/>
        <dbReference type="ChEBI" id="CHEBI:13705"/>
        <dbReference type="ChEBI" id="CHEBI:43074"/>
        <dbReference type="ChEBI" id="CHEBI:57288"/>
        <dbReference type="EC" id="4.1.3.4"/>
    </reaction>
</comment>